<feature type="transmembrane region" description="Helical" evidence="6">
    <location>
        <begin position="140"/>
        <end position="160"/>
    </location>
</feature>
<name>A0A2T3AE42_9PEZI</name>
<comment type="subcellular location">
    <subcellularLocation>
        <location evidence="1">Membrane</location>
        <topology evidence="1">Multi-pass membrane protein</topology>
    </subcellularLocation>
</comment>
<keyword evidence="4 6" id="KW-0472">Membrane</keyword>
<dbReference type="InParanoid" id="A0A2T3AE42"/>
<evidence type="ECO:0000256" key="1">
    <source>
        <dbReference type="ARBA" id="ARBA00004141"/>
    </source>
</evidence>
<evidence type="ECO:0000256" key="4">
    <source>
        <dbReference type="ARBA" id="ARBA00023136"/>
    </source>
</evidence>
<sequence length="504" mass="54647">MQRLLLAKMISDESHSIGDYSILALAPTILVFGQLYTIFSLQSVFSTSHFVFALGSIICIIAPLSTVCNIGRAVTGCGGAGMFSGGFMEFSIVSKITPVHSRSIYQGIYRGVECVALAFGPIFADAIAHVTGLWRISFLITIPACLLTALSITGLMPDLPQTRQTRHRECPALHPSSTLLVLALQLGGGSGYSWDDVRLLTCLGGAVILLVLFFVEQKWAGDSAMIPLRISRNRAVALGSLTMACMSGSINVFRFYLPIYFQALLVADTLTSGLMFVPSAATLAIALLAAGHSTSSIRYYTRLMALRALSATISGALVTTRFSLATQLHEWIIYQILFNHGCGLSFQQPSTAIQTILEETDRDSEQDRETGQGCNQGQQKQQQNQHVSKDDILNALVVVNFTQQLGEMLALAIAQAVFIGRLLTRLTGSTSTNISDGQVDFGLTPRDVLRRGAKDLLESVKPGWRDLARIACMDSLREVFVVGLIRTLGTVTVLGMPWRSVREG</sequence>
<keyword evidence="3 6" id="KW-1133">Transmembrane helix</keyword>
<keyword evidence="8" id="KW-1185">Reference proteome</keyword>
<feature type="transmembrane region" description="Helical" evidence="6">
    <location>
        <begin position="197"/>
        <end position="215"/>
    </location>
</feature>
<feature type="transmembrane region" description="Helical" evidence="6">
    <location>
        <begin position="50"/>
        <end position="67"/>
    </location>
</feature>
<dbReference type="GO" id="GO:0005886">
    <property type="term" value="C:plasma membrane"/>
    <property type="evidence" value="ECO:0007669"/>
    <property type="project" value="TreeGrafter"/>
</dbReference>
<dbReference type="OrthoDB" id="5215911at2759"/>
<feature type="transmembrane region" description="Helical" evidence="6">
    <location>
        <begin position="20"/>
        <end position="38"/>
    </location>
</feature>
<feature type="compositionally biased region" description="Low complexity" evidence="5">
    <location>
        <begin position="371"/>
        <end position="383"/>
    </location>
</feature>
<proteinExistence type="predicted"/>
<organism evidence="7 8">
    <name type="scientific">Coniella lustricola</name>
    <dbReference type="NCBI Taxonomy" id="2025994"/>
    <lineage>
        <taxon>Eukaryota</taxon>
        <taxon>Fungi</taxon>
        <taxon>Dikarya</taxon>
        <taxon>Ascomycota</taxon>
        <taxon>Pezizomycotina</taxon>
        <taxon>Sordariomycetes</taxon>
        <taxon>Sordariomycetidae</taxon>
        <taxon>Diaporthales</taxon>
        <taxon>Schizoparmaceae</taxon>
        <taxon>Coniella</taxon>
    </lineage>
</organism>
<dbReference type="Gene3D" id="1.20.1250.20">
    <property type="entry name" value="MFS general substrate transporter like domains"/>
    <property type="match status" value="1"/>
</dbReference>
<keyword evidence="2 6" id="KW-0812">Transmembrane</keyword>
<dbReference type="Pfam" id="PF07690">
    <property type="entry name" value="MFS_1"/>
    <property type="match status" value="1"/>
</dbReference>
<evidence type="ECO:0000256" key="3">
    <source>
        <dbReference type="ARBA" id="ARBA00022989"/>
    </source>
</evidence>
<dbReference type="AlphaFoldDB" id="A0A2T3AE42"/>
<feature type="transmembrane region" description="Helical" evidence="6">
    <location>
        <begin position="269"/>
        <end position="290"/>
    </location>
</feature>
<feature type="transmembrane region" description="Helical" evidence="6">
    <location>
        <begin position="235"/>
        <end position="257"/>
    </location>
</feature>
<evidence type="ECO:0000256" key="2">
    <source>
        <dbReference type="ARBA" id="ARBA00022692"/>
    </source>
</evidence>
<evidence type="ECO:0000256" key="5">
    <source>
        <dbReference type="SAM" id="MobiDB-lite"/>
    </source>
</evidence>
<evidence type="ECO:0000256" key="6">
    <source>
        <dbReference type="SAM" id="Phobius"/>
    </source>
</evidence>
<evidence type="ECO:0000313" key="7">
    <source>
        <dbReference type="EMBL" id="PSR93929.1"/>
    </source>
</evidence>
<dbReference type="SUPFAM" id="SSF103473">
    <property type="entry name" value="MFS general substrate transporter"/>
    <property type="match status" value="1"/>
</dbReference>
<dbReference type="Gene3D" id="1.20.1720.10">
    <property type="entry name" value="Multidrug resistance protein D"/>
    <property type="match status" value="1"/>
</dbReference>
<protein>
    <submittedName>
        <fullName evidence="7">Major facilitator superfamily domain-containing protein</fullName>
    </submittedName>
</protein>
<reference evidence="7 8" key="1">
    <citation type="journal article" date="2018" name="Mycol. Prog.">
        <title>Coniella lustricola, a new species from submerged detritus.</title>
        <authorList>
            <person name="Raudabaugh D.B."/>
            <person name="Iturriaga T."/>
            <person name="Carver A."/>
            <person name="Mondo S."/>
            <person name="Pangilinan J."/>
            <person name="Lipzen A."/>
            <person name="He G."/>
            <person name="Amirebrahimi M."/>
            <person name="Grigoriev I.V."/>
            <person name="Miller A.N."/>
        </authorList>
    </citation>
    <scope>NUCLEOTIDE SEQUENCE [LARGE SCALE GENOMIC DNA]</scope>
    <source>
        <strain evidence="7 8">B22-T-1</strain>
    </source>
</reference>
<dbReference type="Proteomes" id="UP000241462">
    <property type="component" value="Unassembled WGS sequence"/>
</dbReference>
<dbReference type="PANTHER" id="PTHR23501:SF198">
    <property type="entry name" value="AZOLE RESISTANCE PROTEIN 1-RELATED"/>
    <property type="match status" value="1"/>
</dbReference>
<dbReference type="InterPro" id="IPR036259">
    <property type="entry name" value="MFS_trans_sf"/>
</dbReference>
<gene>
    <name evidence="7" type="ORF">BD289DRAFT_480865</name>
</gene>
<accession>A0A2T3AE42</accession>
<dbReference type="PANTHER" id="PTHR23501">
    <property type="entry name" value="MAJOR FACILITATOR SUPERFAMILY"/>
    <property type="match status" value="1"/>
</dbReference>
<dbReference type="InterPro" id="IPR011701">
    <property type="entry name" value="MFS"/>
</dbReference>
<dbReference type="EMBL" id="KZ678403">
    <property type="protein sequence ID" value="PSR93929.1"/>
    <property type="molecule type" value="Genomic_DNA"/>
</dbReference>
<evidence type="ECO:0000313" key="8">
    <source>
        <dbReference type="Proteomes" id="UP000241462"/>
    </source>
</evidence>
<dbReference type="GO" id="GO:0022857">
    <property type="term" value="F:transmembrane transporter activity"/>
    <property type="evidence" value="ECO:0007669"/>
    <property type="project" value="InterPro"/>
</dbReference>
<feature type="region of interest" description="Disordered" evidence="5">
    <location>
        <begin position="360"/>
        <end position="383"/>
    </location>
</feature>